<evidence type="ECO:0000313" key="4">
    <source>
        <dbReference type="EMBL" id="AET33735.1"/>
    </source>
</evidence>
<evidence type="ECO:0000259" key="3">
    <source>
        <dbReference type="PROSITE" id="PS51160"/>
    </source>
</evidence>
<name>G7VC49_9CREN</name>
<keyword evidence="5" id="KW-1185">Reference proteome</keyword>
<dbReference type="Gene3D" id="3.30.70.100">
    <property type="match status" value="1"/>
</dbReference>
<dbReference type="HOGENOM" id="CLU_141932_1_0_2"/>
<dbReference type="Pfam" id="PF00708">
    <property type="entry name" value="Acylphosphatase"/>
    <property type="match status" value="1"/>
</dbReference>
<dbReference type="STRING" id="1104324.P186_2346"/>
<proteinExistence type="inferred from homology"/>
<dbReference type="eggNOG" id="arCOG01674">
    <property type="taxonomic scope" value="Archaea"/>
</dbReference>
<dbReference type="AlphaFoldDB" id="G7VC49"/>
<comment type="similarity">
    <text evidence="2">Belongs to the acylphosphatase family.</text>
</comment>
<organism evidence="4 5">
    <name type="scientific">Pyrobaculum ferrireducens</name>
    <dbReference type="NCBI Taxonomy" id="1104324"/>
    <lineage>
        <taxon>Archaea</taxon>
        <taxon>Thermoproteota</taxon>
        <taxon>Thermoprotei</taxon>
        <taxon>Thermoproteales</taxon>
        <taxon>Thermoproteaceae</taxon>
        <taxon>Pyrobaculum</taxon>
    </lineage>
</organism>
<dbReference type="SUPFAM" id="SSF54975">
    <property type="entry name" value="Acylphosphatase/BLUF domain-like"/>
    <property type="match status" value="1"/>
</dbReference>
<dbReference type="GeneID" id="11593950"/>
<evidence type="ECO:0000256" key="2">
    <source>
        <dbReference type="RuleBase" id="RU004168"/>
    </source>
</evidence>
<sequence>MKRVVVVARGELDLPGVPILKILKGEALRNNVTGEARLVGDTLYAVLEGADESVDRLVKFLPAASPAIKIREIEIREERYRGEYNGFKIISP</sequence>
<evidence type="ECO:0000256" key="1">
    <source>
        <dbReference type="PROSITE-ProRule" id="PRU00520"/>
    </source>
</evidence>
<accession>G7VC49</accession>
<comment type="caution">
    <text evidence="1">Lacks conserved residue(s) required for the propagation of feature annotation.</text>
</comment>
<dbReference type="PROSITE" id="PS51160">
    <property type="entry name" value="ACYLPHOSPHATASE_3"/>
    <property type="match status" value="1"/>
</dbReference>
<dbReference type="InterPro" id="IPR036046">
    <property type="entry name" value="Acylphosphatase-like_dom_sf"/>
</dbReference>
<reference evidence="4 5" key="1">
    <citation type="journal article" date="2012" name="J. Bacteriol.">
        <title>Complete genome sequence of strain 1860, a crenarchaeon of the genus pyrobaculum able to grow with various electron acceptors.</title>
        <authorList>
            <person name="Mardanov A.V."/>
            <person name="Gumerov V.M."/>
            <person name="Slobodkina G.B."/>
            <person name="Beletsky A.V."/>
            <person name="Bonch-Osmolovskaya E.A."/>
            <person name="Ravin N.V."/>
            <person name="Skryabin K.G."/>
        </authorList>
    </citation>
    <scope>NUCLEOTIDE SEQUENCE [LARGE SCALE GENOMIC DNA]</scope>
    <source>
        <strain evidence="4 5">1860</strain>
    </source>
</reference>
<dbReference type="BioCyc" id="PSP1104324:GJSN-2295-MONOMER"/>
<dbReference type="Proteomes" id="UP000005867">
    <property type="component" value="Chromosome"/>
</dbReference>
<dbReference type="OrthoDB" id="26946at2157"/>
<gene>
    <name evidence="4" type="ORF">P186_2346</name>
</gene>
<dbReference type="RefSeq" id="WP_014289560.1">
    <property type="nucleotide sequence ID" value="NC_016645.1"/>
</dbReference>
<evidence type="ECO:0000313" key="5">
    <source>
        <dbReference type="Proteomes" id="UP000005867"/>
    </source>
</evidence>
<dbReference type="KEGG" id="pyr:P186_2346"/>
<feature type="domain" description="Acylphosphatase-like" evidence="3">
    <location>
        <begin position="3"/>
        <end position="91"/>
    </location>
</feature>
<dbReference type="InterPro" id="IPR001792">
    <property type="entry name" value="Acylphosphatase-like_dom"/>
</dbReference>
<protein>
    <recommendedName>
        <fullName evidence="3">Acylphosphatase-like domain-containing protein</fullName>
    </recommendedName>
</protein>
<dbReference type="EMBL" id="CP003098">
    <property type="protein sequence ID" value="AET33735.1"/>
    <property type="molecule type" value="Genomic_DNA"/>
</dbReference>